<evidence type="ECO:0000256" key="2">
    <source>
        <dbReference type="ARBA" id="ARBA00005995"/>
    </source>
</evidence>
<dbReference type="InterPro" id="IPR036188">
    <property type="entry name" value="FAD/NAD-bd_sf"/>
</dbReference>
<dbReference type="Proteomes" id="UP001521116">
    <property type="component" value="Unassembled WGS sequence"/>
</dbReference>
<dbReference type="Gene3D" id="1.10.405.10">
    <property type="entry name" value="Guanine Nucleotide Dissociation Inhibitor, domain 1"/>
    <property type="match status" value="1"/>
</dbReference>
<keyword evidence="8" id="KW-1185">Reference proteome</keyword>
<dbReference type="PRINTS" id="PR00757">
    <property type="entry name" value="AMINEOXDASEF"/>
</dbReference>
<dbReference type="InterPro" id="IPR006175">
    <property type="entry name" value="YjgF/YER057c/UK114"/>
</dbReference>
<dbReference type="Pfam" id="PF01042">
    <property type="entry name" value="Ribonuc_L-PSP"/>
    <property type="match status" value="1"/>
</dbReference>
<evidence type="ECO:0000313" key="7">
    <source>
        <dbReference type="EMBL" id="KAL1625545.1"/>
    </source>
</evidence>
<dbReference type="SUPFAM" id="SSF51905">
    <property type="entry name" value="FAD/NAD(P)-binding domain"/>
    <property type="match status" value="1"/>
</dbReference>
<sequence length="604" mass="65263">MSPSVKALDPPGVPKAYHAAGAISNAGSTIQVSGQVGATPDGTVPASYESQIHLALLNLRKVLTAARAKITDISKLTLYIVNYDPQRRLHTKHLQKFLGAHRPAITLVPVLQLANPSWLFEIDAVASIAPAAPAPLPSAELSSQKWTDVVVIGAGLSGLAAARDVTRAGLSCLVLEARDRVGGKTWSKPLSDGTGVIDLGAAWINDTNQSRMFAMAQQFGAELIEQNTTGNCVLQDFDGSCSPFPYGELPRFDAATQKHLAEIRDMVEAHCQKVDTFSPKDTDLDSLTFEAYLRRNGASEVAVATATVWTRAMLGHEPSDISALYFLNYCKSGGGLLQMRSDRKHGGQYLRCRQGMQIFSIEMAKALPSGMIRLSDPVHSLRHVRGGVQVESARGIVHAKKVIISVPSPVLRTIAFDPPLPFEKTILTDSARYGYYTKVMMVFKTPFWVEKGFCGLAQSFRGPAAVVRDTSVPADRKWVLTCFLAGEPGREWAKLSESGQVDALLAQIGQLFADSETVKRQFVEKMGHEWIAEQYSGWGCPCTALPPGVLDSAGQALRDPVGDIHFVGTETAGEWKGYMEGAVRSGERGATEVLSQLSRASAKL</sequence>
<accession>A0ABR3SPY6</accession>
<dbReference type="Gene3D" id="3.90.660.10">
    <property type="match status" value="1"/>
</dbReference>
<dbReference type="Gene3D" id="3.30.1330.40">
    <property type="entry name" value="RutC-like"/>
    <property type="match status" value="1"/>
</dbReference>
<comment type="similarity">
    <text evidence="2 5">Belongs to the flavin monoamine oxidase family.</text>
</comment>
<dbReference type="InterPro" id="IPR002937">
    <property type="entry name" value="Amino_oxidase"/>
</dbReference>
<name>A0ABR3SPY6_9PEZI</name>
<dbReference type="Gene3D" id="3.50.50.60">
    <property type="entry name" value="FAD/NAD(P)-binding domain"/>
    <property type="match status" value="1"/>
</dbReference>
<comment type="caution">
    <text evidence="7">The sequence shown here is derived from an EMBL/GenBank/DDBJ whole genome shotgun (WGS) entry which is preliminary data.</text>
</comment>
<comment type="cofactor">
    <cofactor evidence="1 5">
        <name>FAD</name>
        <dbReference type="ChEBI" id="CHEBI:57692"/>
    </cofactor>
</comment>
<evidence type="ECO:0000313" key="8">
    <source>
        <dbReference type="Proteomes" id="UP001521116"/>
    </source>
</evidence>
<dbReference type="InterPro" id="IPR001613">
    <property type="entry name" value="Flavin_amine_oxidase"/>
</dbReference>
<gene>
    <name evidence="7" type="ORF">SLS56_007292</name>
</gene>
<evidence type="ECO:0000256" key="5">
    <source>
        <dbReference type="RuleBase" id="RU362067"/>
    </source>
</evidence>
<dbReference type="PANTHER" id="PTHR43563">
    <property type="entry name" value="AMINE OXIDASE"/>
    <property type="match status" value="1"/>
</dbReference>
<proteinExistence type="inferred from homology"/>
<organism evidence="7 8">
    <name type="scientific">Neofusicoccum ribis</name>
    <dbReference type="NCBI Taxonomy" id="45134"/>
    <lineage>
        <taxon>Eukaryota</taxon>
        <taxon>Fungi</taxon>
        <taxon>Dikarya</taxon>
        <taxon>Ascomycota</taxon>
        <taxon>Pezizomycotina</taxon>
        <taxon>Dothideomycetes</taxon>
        <taxon>Dothideomycetes incertae sedis</taxon>
        <taxon>Botryosphaeriales</taxon>
        <taxon>Botryosphaeriaceae</taxon>
        <taxon>Neofusicoccum</taxon>
    </lineage>
</organism>
<dbReference type="InterPro" id="IPR050703">
    <property type="entry name" value="Flavin_MAO"/>
</dbReference>
<dbReference type="EMBL" id="JAJVDC020000093">
    <property type="protein sequence ID" value="KAL1625545.1"/>
    <property type="molecule type" value="Genomic_DNA"/>
</dbReference>
<reference evidence="7 8" key="1">
    <citation type="submission" date="2024-02" db="EMBL/GenBank/DDBJ databases">
        <title>De novo assembly and annotation of 12 fungi associated with fruit tree decline syndrome in Ontario, Canada.</title>
        <authorList>
            <person name="Sulman M."/>
            <person name="Ellouze W."/>
            <person name="Ilyukhin E."/>
        </authorList>
    </citation>
    <scope>NUCLEOTIDE SEQUENCE [LARGE SCALE GENOMIC DNA]</scope>
    <source>
        <strain evidence="7 8">M1-105</strain>
    </source>
</reference>
<dbReference type="EC" id="1.4.3.-" evidence="5"/>
<evidence type="ECO:0000259" key="6">
    <source>
        <dbReference type="Pfam" id="PF01593"/>
    </source>
</evidence>
<dbReference type="SUPFAM" id="SSF54373">
    <property type="entry name" value="FAD-linked reductases, C-terminal domain"/>
    <property type="match status" value="1"/>
</dbReference>
<keyword evidence="5" id="KW-0274">FAD</keyword>
<evidence type="ECO:0000256" key="3">
    <source>
        <dbReference type="ARBA" id="ARBA00023002"/>
    </source>
</evidence>
<evidence type="ECO:0000256" key="1">
    <source>
        <dbReference type="ARBA" id="ARBA00001974"/>
    </source>
</evidence>
<comment type="catalytic activity">
    <reaction evidence="4">
        <text>a secondary aliphatic amine + O2 + H2O = a primary amine + an aldehyde + H2O2</text>
        <dbReference type="Rhea" id="RHEA:26414"/>
        <dbReference type="ChEBI" id="CHEBI:15377"/>
        <dbReference type="ChEBI" id="CHEBI:15379"/>
        <dbReference type="ChEBI" id="CHEBI:16240"/>
        <dbReference type="ChEBI" id="CHEBI:17478"/>
        <dbReference type="ChEBI" id="CHEBI:58855"/>
        <dbReference type="ChEBI" id="CHEBI:65296"/>
        <dbReference type="EC" id="1.4.3.4"/>
    </reaction>
</comment>
<protein>
    <recommendedName>
        <fullName evidence="5">Amine oxidase</fullName>
        <ecNumber evidence="5">1.4.3.-</ecNumber>
    </recommendedName>
</protein>
<dbReference type="Pfam" id="PF01593">
    <property type="entry name" value="Amino_oxidase"/>
    <property type="match status" value="1"/>
</dbReference>
<evidence type="ECO:0000256" key="4">
    <source>
        <dbReference type="ARBA" id="ARBA00048448"/>
    </source>
</evidence>
<dbReference type="PANTHER" id="PTHR43563:SF14">
    <property type="entry name" value="AMINE OXIDASE"/>
    <property type="match status" value="1"/>
</dbReference>
<dbReference type="InterPro" id="IPR035959">
    <property type="entry name" value="RutC-like_sf"/>
</dbReference>
<keyword evidence="5" id="KW-0285">Flavoprotein</keyword>
<keyword evidence="3 5" id="KW-0560">Oxidoreductase</keyword>
<feature type="domain" description="Amine oxidase" evidence="6">
    <location>
        <begin position="156"/>
        <end position="594"/>
    </location>
</feature>
<dbReference type="SUPFAM" id="SSF55298">
    <property type="entry name" value="YjgF-like"/>
    <property type="match status" value="1"/>
</dbReference>